<comment type="caution">
    <text evidence="7">Lacks conserved residue(s) required for the propagation of feature annotation.</text>
</comment>
<comment type="caution">
    <text evidence="8">The sequence shown here is derived from an EMBL/GenBank/DDBJ whole genome shotgun (WGS) entry which is preliminary data.</text>
</comment>
<dbReference type="CDD" id="cd02440">
    <property type="entry name" value="AdoMet_MTases"/>
    <property type="match status" value="1"/>
</dbReference>
<evidence type="ECO:0000256" key="4">
    <source>
        <dbReference type="ARBA" id="ARBA00022679"/>
    </source>
</evidence>
<feature type="binding site" evidence="7">
    <location>
        <position position="159"/>
    </location>
    <ligand>
        <name>substrate</name>
    </ligand>
</feature>
<sequence>MGKGKLAKFAEMETFSNVFQYPYSVVDNVPFEMQGHWREMYFKNNHPIVLELGCGKGEYTVELARLYPEMNFIGVDIKGARMWTGAKQALEAGLKNVAFLRTNIEIIDRFFGKDEVNEVWLTFSDPQMKNPRKRLTSTFFLNRYRKFLVNEGIMHVKTDSNFLFTYTTYMIQENHLPVIFSTDDLYHTAGLDEETRKILSIQTYYERMWIERGLNIRYVKFLLPQQGVLREPDIEIPLDEYRSYHRPKRSSLNTNK</sequence>
<comment type="pathway">
    <text evidence="7">tRNA modification; N(7)-methylguanine-tRNA biosynthesis.</text>
</comment>
<comment type="catalytic activity">
    <reaction evidence="1 7">
        <text>guanosine(46) in tRNA + S-adenosyl-L-methionine = N(7)-methylguanosine(46) in tRNA + S-adenosyl-L-homocysteine</text>
        <dbReference type="Rhea" id="RHEA:42708"/>
        <dbReference type="Rhea" id="RHEA-COMP:10188"/>
        <dbReference type="Rhea" id="RHEA-COMP:10189"/>
        <dbReference type="ChEBI" id="CHEBI:57856"/>
        <dbReference type="ChEBI" id="CHEBI:59789"/>
        <dbReference type="ChEBI" id="CHEBI:74269"/>
        <dbReference type="ChEBI" id="CHEBI:74480"/>
        <dbReference type="EC" id="2.1.1.33"/>
    </reaction>
</comment>
<dbReference type="NCBIfam" id="NF001080">
    <property type="entry name" value="PRK00121.2-2"/>
    <property type="match status" value="1"/>
</dbReference>
<protein>
    <recommendedName>
        <fullName evidence="7">tRNA (guanine-N(7)-)-methyltransferase</fullName>
        <ecNumber evidence="7">2.1.1.33</ecNumber>
    </recommendedName>
    <alternativeName>
        <fullName evidence="7">tRNA (guanine(46)-N(7))-methyltransferase</fullName>
    </alternativeName>
    <alternativeName>
        <fullName evidence="7">tRNA(m7G46)-methyltransferase</fullName>
    </alternativeName>
</protein>
<feature type="binding site" evidence="7">
    <location>
        <position position="125"/>
    </location>
    <ligand>
        <name>S-adenosyl-L-methionine</name>
        <dbReference type="ChEBI" id="CHEBI:59789"/>
    </ligand>
</feature>
<feature type="binding site" evidence="7">
    <location>
        <position position="51"/>
    </location>
    <ligand>
        <name>S-adenosyl-L-methionine</name>
        <dbReference type="ChEBI" id="CHEBI:59789"/>
    </ligand>
</feature>
<gene>
    <name evidence="7 8" type="primary">trmB</name>
    <name evidence="8" type="ORF">KZY68_11050</name>
</gene>
<dbReference type="EMBL" id="JAHXRF010000018">
    <property type="protein sequence ID" value="MBW4866523.1"/>
    <property type="molecule type" value="Genomic_DNA"/>
</dbReference>
<evidence type="ECO:0000256" key="5">
    <source>
        <dbReference type="ARBA" id="ARBA00022691"/>
    </source>
</evidence>
<dbReference type="Gene3D" id="3.40.50.150">
    <property type="entry name" value="Vaccinia Virus protein VP39"/>
    <property type="match status" value="1"/>
</dbReference>
<dbReference type="Proteomes" id="UP001196873">
    <property type="component" value="Unassembled WGS sequence"/>
</dbReference>
<dbReference type="InterPro" id="IPR003358">
    <property type="entry name" value="tRNA_(Gua-N-7)_MeTrfase_Trmb"/>
</dbReference>
<comment type="function">
    <text evidence="2 7">Catalyzes the formation of N(7)-methylguanine at position 46 (m7G46) in tRNA.</text>
</comment>
<dbReference type="SUPFAM" id="SSF53335">
    <property type="entry name" value="S-adenosyl-L-methionine-dependent methyltransferases"/>
    <property type="match status" value="1"/>
</dbReference>
<comment type="similarity">
    <text evidence="7">Belongs to the class I-like SAM-binding methyltransferase superfamily. TrmB family.</text>
</comment>
<dbReference type="EC" id="2.1.1.33" evidence="7"/>
<proteinExistence type="inferred from homology"/>
<evidence type="ECO:0000313" key="8">
    <source>
        <dbReference type="EMBL" id="MBW4866523.1"/>
    </source>
</evidence>
<feature type="binding site" evidence="7">
    <location>
        <begin position="203"/>
        <end position="206"/>
    </location>
    <ligand>
        <name>substrate</name>
    </ligand>
</feature>
<evidence type="ECO:0000313" key="9">
    <source>
        <dbReference type="Proteomes" id="UP001196873"/>
    </source>
</evidence>
<dbReference type="RefSeq" id="WP_007134257.1">
    <property type="nucleotide sequence ID" value="NZ_CABKPN010000001.1"/>
</dbReference>
<dbReference type="PANTHER" id="PTHR23417">
    <property type="entry name" value="3-DEOXY-D-MANNO-OCTULOSONIC-ACID TRANSFERASE/TRNA GUANINE-N 7 - -METHYLTRANSFERASE"/>
    <property type="match status" value="1"/>
</dbReference>
<keyword evidence="6 7" id="KW-0819">tRNA processing</keyword>
<dbReference type="InterPro" id="IPR055361">
    <property type="entry name" value="tRNA_methyltr_TrmB_bact"/>
</dbReference>
<feature type="binding site" evidence="7">
    <location>
        <position position="76"/>
    </location>
    <ligand>
        <name>S-adenosyl-L-methionine</name>
        <dbReference type="ChEBI" id="CHEBI:59789"/>
    </ligand>
</feature>
<reference evidence="8" key="1">
    <citation type="submission" date="2021-07" db="EMBL/GenBank/DDBJ databases">
        <title>Genomic diversity and antimicrobial resistance of Prevotella spp. isolated from chronic lung disease airways.</title>
        <authorList>
            <person name="Webb K.A."/>
            <person name="Olagoke O.S."/>
            <person name="Baird T."/>
            <person name="Neill J."/>
            <person name="Pham A."/>
            <person name="Wells T.J."/>
            <person name="Ramsay K.A."/>
            <person name="Bell S.C."/>
            <person name="Sarovich D.S."/>
            <person name="Price E.P."/>
        </authorList>
    </citation>
    <scope>NUCLEOTIDE SEQUENCE</scope>
    <source>
        <strain evidence="8">SCHI0047.S.3</strain>
    </source>
</reference>
<dbReference type="GO" id="GO:0043527">
    <property type="term" value="C:tRNA methyltransferase complex"/>
    <property type="evidence" value="ECO:0007669"/>
    <property type="project" value="TreeGrafter"/>
</dbReference>
<evidence type="ECO:0000256" key="1">
    <source>
        <dbReference type="ARBA" id="ARBA00000142"/>
    </source>
</evidence>
<name>A0AAW4NUC0_9BACT</name>
<dbReference type="Pfam" id="PF02390">
    <property type="entry name" value="Methyltransf_4"/>
    <property type="match status" value="1"/>
</dbReference>
<keyword evidence="5 7" id="KW-0949">S-adenosyl-L-methionine</keyword>
<dbReference type="InterPro" id="IPR029063">
    <property type="entry name" value="SAM-dependent_MTases_sf"/>
</dbReference>
<dbReference type="PANTHER" id="PTHR23417:SF14">
    <property type="entry name" value="PENTACOTRIPEPTIDE-REPEAT REGION OF PRORP DOMAIN-CONTAINING PROTEIN"/>
    <property type="match status" value="1"/>
</dbReference>
<evidence type="ECO:0000256" key="3">
    <source>
        <dbReference type="ARBA" id="ARBA00022603"/>
    </source>
</evidence>
<keyword evidence="3 7" id="KW-0489">Methyltransferase</keyword>
<feature type="binding site" evidence="7">
    <location>
        <position position="103"/>
    </location>
    <ligand>
        <name>S-adenosyl-L-methionine</name>
        <dbReference type="ChEBI" id="CHEBI:59789"/>
    </ligand>
</feature>
<dbReference type="HAMAP" id="MF_01057">
    <property type="entry name" value="tRNA_methyltr_TrmB"/>
    <property type="match status" value="1"/>
</dbReference>
<evidence type="ECO:0000256" key="7">
    <source>
        <dbReference type="HAMAP-Rule" id="MF_01057"/>
    </source>
</evidence>
<organism evidence="8 9">
    <name type="scientific">Segatella salivae</name>
    <dbReference type="NCBI Taxonomy" id="228604"/>
    <lineage>
        <taxon>Bacteria</taxon>
        <taxon>Pseudomonadati</taxon>
        <taxon>Bacteroidota</taxon>
        <taxon>Bacteroidia</taxon>
        <taxon>Bacteroidales</taxon>
        <taxon>Prevotellaceae</taxon>
        <taxon>Segatella</taxon>
    </lineage>
</organism>
<accession>A0AAW4NUC0</accession>
<dbReference type="AlphaFoldDB" id="A0AAW4NUC0"/>
<keyword evidence="4 7" id="KW-0808">Transferase</keyword>
<evidence type="ECO:0000256" key="2">
    <source>
        <dbReference type="ARBA" id="ARBA00003015"/>
    </source>
</evidence>
<evidence type="ECO:0000256" key="6">
    <source>
        <dbReference type="ARBA" id="ARBA00022694"/>
    </source>
</evidence>
<dbReference type="PROSITE" id="PS51625">
    <property type="entry name" value="SAM_MT_TRMB"/>
    <property type="match status" value="1"/>
</dbReference>
<dbReference type="GO" id="GO:0008176">
    <property type="term" value="F:tRNA (guanine(46)-N7)-methyltransferase activity"/>
    <property type="evidence" value="ECO:0007669"/>
    <property type="project" value="UniProtKB-UniRule"/>
</dbReference>